<name>A0A8D9E683_9HEMI</name>
<dbReference type="EMBL" id="HBUF01434013">
    <property type="protein sequence ID" value="CAG6742271.1"/>
    <property type="molecule type" value="Transcribed_RNA"/>
</dbReference>
<organism evidence="1">
    <name type="scientific">Cacopsylla melanoneura</name>
    <dbReference type="NCBI Taxonomy" id="428564"/>
    <lineage>
        <taxon>Eukaryota</taxon>
        <taxon>Metazoa</taxon>
        <taxon>Ecdysozoa</taxon>
        <taxon>Arthropoda</taxon>
        <taxon>Hexapoda</taxon>
        <taxon>Insecta</taxon>
        <taxon>Pterygota</taxon>
        <taxon>Neoptera</taxon>
        <taxon>Paraneoptera</taxon>
        <taxon>Hemiptera</taxon>
        <taxon>Sternorrhyncha</taxon>
        <taxon>Psylloidea</taxon>
        <taxon>Psyllidae</taxon>
        <taxon>Psyllinae</taxon>
        <taxon>Cacopsylla</taxon>
    </lineage>
</organism>
<evidence type="ECO:0000313" key="1">
    <source>
        <dbReference type="EMBL" id="CAG6742273.1"/>
    </source>
</evidence>
<sequence>MNRQTNMVTTKGVNLTITILMINQTEMTIYNTKQALKIQTTRMTNLGKFKRSSDKLKIMKIETKLEVRVGNTMPDFMQAMIKMKIWKTVTIVVQIDTLQAMIKMKIWKTVTIVVQIDTKSMEIKGFRSLTVKITAIVIEVNILLNQI</sequence>
<dbReference type="AlphaFoldDB" id="A0A8D9E683"/>
<protein>
    <submittedName>
        <fullName evidence="1">Uncharacterized protein</fullName>
    </submittedName>
</protein>
<dbReference type="EMBL" id="HBUF01434015">
    <property type="protein sequence ID" value="CAG6742275.1"/>
    <property type="molecule type" value="Transcribed_RNA"/>
</dbReference>
<reference evidence="1" key="1">
    <citation type="submission" date="2021-05" db="EMBL/GenBank/DDBJ databases">
        <authorList>
            <person name="Alioto T."/>
            <person name="Alioto T."/>
            <person name="Gomez Garrido J."/>
        </authorList>
    </citation>
    <scope>NUCLEOTIDE SEQUENCE</scope>
</reference>
<dbReference type="EMBL" id="HBUF01434014">
    <property type="protein sequence ID" value="CAG6742273.1"/>
    <property type="molecule type" value="Transcribed_RNA"/>
</dbReference>
<accession>A0A8D9E683</accession>
<dbReference type="EMBL" id="HBUF01434012">
    <property type="protein sequence ID" value="CAG6742269.1"/>
    <property type="molecule type" value="Transcribed_RNA"/>
</dbReference>
<proteinExistence type="predicted"/>